<protein>
    <submittedName>
        <fullName evidence="1">Uncharacterized protein</fullName>
    </submittedName>
</protein>
<name>A0A4P8L3P7_9BACT</name>
<organism evidence="1 2">
    <name type="scientific">Desulfoglaeba alkanexedens ALDC</name>
    <dbReference type="NCBI Taxonomy" id="980445"/>
    <lineage>
        <taxon>Bacteria</taxon>
        <taxon>Pseudomonadati</taxon>
        <taxon>Thermodesulfobacteriota</taxon>
        <taxon>Syntrophobacteria</taxon>
        <taxon>Syntrophobacterales</taxon>
        <taxon>Syntrophobacteraceae</taxon>
        <taxon>Desulfoglaeba</taxon>
    </lineage>
</organism>
<sequence length="506" mass="57280">MSQREFPLAELHCAFEDIPDEVAHHQTEPPPLREVYVVPGHEKALNPETPVVVGDRGTGKSFWSAALNGEETRLLIGRELRKLRMDTVRVSWGFSAATDNRWHPSRRVLRSLRGQGFEAEDIWRAVLLHHLAGACGLGGWPAGADWAERVRRVAEAPELEERLLAEAHDRLQRLGKRHLFVFDALDRLGDDWRAIRDLLQGLLRVCLDLRAYRAIRTKLFLRPDMWEDQAVSQFPDASKLHHGRVLLEWRRVDLYGLLWHWLGNHPGAGAAFRDWCKDAHGHEFEPIRIGSETVYAVPAALRTDQDEQAKLLEDIASRYMGRDRRRGRTYTWLPTHLADAKGQVSPRSFLLALKHAHTATQDRLAGGTPLLHYEGIKQGVQEASRIRLKELQEDYPWIQQVLAPLQGMTVPCTAKELRQRWHAEGVVQAISSPPLDNAELKADDRAYLPPHALEYAPPGRSPEDALIQAVIEIGVLSRMADGRLNMPDLFRVAAGIGRRGGVRAIR</sequence>
<accession>A0A4P8L3P7</accession>
<gene>
    <name evidence="1" type="ORF">FDQ92_03930</name>
</gene>
<dbReference type="KEGG" id="dax:FDQ92_03930"/>
<reference evidence="1 2" key="2">
    <citation type="submission" date="2019-05" db="EMBL/GenBank/DDBJ databases">
        <authorList>
            <person name="Suflita J.M."/>
            <person name="Marks C.R."/>
        </authorList>
    </citation>
    <scope>NUCLEOTIDE SEQUENCE [LARGE SCALE GENOMIC DNA]</scope>
    <source>
        <strain evidence="1 2">ALDC</strain>
    </source>
</reference>
<dbReference type="RefSeq" id="WP_137423373.1">
    <property type="nucleotide sequence ID" value="NZ_CP040098.1"/>
</dbReference>
<reference evidence="1 2" key="1">
    <citation type="submission" date="2019-05" db="EMBL/GenBank/DDBJ databases">
        <title>The Complete Genome Sequence of the n-alkane-degrading Desulfoglaeba alkanexedens ALDC reveals multiple alkylsuccinate synthase gene clusters.</title>
        <authorList>
            <person name="Callaghan A.V."/>
            <person name="Davidova I.A."/>
            <person name="Duncan K.E."/>
            <person name="Morris B."/>
            <person name="McInerney M.J."/>
        </authorList>
    </citation>
    <scope>NUCLEOTIDE SEQUENCE [LARGE SCALE GENOMIC DNA]</scope>
    <source>
        <strain evidence="1 2">ALDC</strain>
    </source>
</reference>
<dbReference type="EMBL" id="CP040098">
    <property type="protein sequence ID" value="QCQ21402.1"/>
    <property type="molecule type" value="Genomic_DNA"/>
</dbReference>
<evidence type="ECO:0000313" key="1">
    <source>
        <dbReference type="EMBL" id="QCQ21402.1"/>
    </source>
</evidence>
<dbReference type="AlphaFoldDB" id="A0A4P8L3P7"/>
<keyword evidence="2" id="KW-1185">Reference proteome</keyword>
<proteinExistence type="predicted"/>
<dbReference type="Proteomes" id="UP000298602">
    <property type="component" value="Chromosome"/>
</dbReference>
<dbReference type="OrthoDB" id="8444549at2"/>
<evidence type="ECO:0000313" key="2">
    <source>
        <dbReference type="Proteomes" id="UP000298602"/>
    </source>
</evidence>